<feature type="transmembrane region" description="Helical" evidence="9">
    <location>
        <begin position="93"/>
        <end position="113"/>
    </location>
</feature>
<dbReference type="AlphaFoldDB" id="A0A485M4T5"/>
<feature type="transmembrane region" description="Helical" evidence="9">
    <location>
        <begin position="206"/>
        <end position="224"/>
    </location>
</feature>
<evidence type="ECO:0000313" key="10">
    <source>
        <dbReference type="EMBL" id="VFU18090.1"/>
    </source>
</evidence>
<reference evidence="10" key="1">
    <citation type="submission" date="2019-03" db="EMBL/GenBank/DDBJ databases">
        <authorList>
            <person name="Hao L."/>
        </authorList>
    </citation>
    <scope>NUCLEOTIDE SEQUENCE</scope>
</reference>
<name>A0A485M4T5_9ZZZZ</name>
<dbReference type="InterPro" id="IPR004700">
    <property type="entry name" value="PTS_IIC_man"/>
</dbReference>
<gene>
    <name evidence="10" type="ORF">SCFA_760012</name>
</gene>
<evidence type="ECO:0000256" key="8">
    <source>
        <dbReference type="ARBA" id="ARBA00023136"/>
    </source>
</evidence>
<comment type="subcellular location">
    <subcellularLocation>
        <location evidence="1">Cell membrane</location>
        <topology evidence="1">Multi-pass membrane protein</topology>
    </subcellularLocation>
</comment>
<keyword evidence="4" id="KW-0762">Sugar transport</keyword>
<dbReference type="Pfam" id="PF03609">
    <property type="entry name" value="EII-Sor"/>
    <property type="match status" value="1"/>
</dbReference>
<keyword evidence="3" id="KW-1003">Cell membrane</keyword>
<feature type="transmembrane region" description="Helical" evidence="9">
    <location>
        <begin position="181"/>
        <end position="199"/>
    </location>
</feature>
<evidence type="ECO:0000256" key="1">
    <source>
        <dbReference type="ARBA" id="ARBA00004651"/>
    </source>
</evidence>
<organism evidence="10">
    <name type="scientific">anaerobic digester metagenome</name>
    <dbReference type="NCBI Taxonomy" id="1263854"/>
    <lineage>
        <taxon>unclassified sequences</taxon>
        <taxon>metagenomes</taxon>
        <taxon>ecological metagenomes</taxon>
    </lineage>
</organism>
<evidence type="ECO:0000256" key="3">
    <source>
        <dbReference type="ARBA" id="ARBA00022475"/>
    </source>
</evidence>
<evidence type="ECO:0000256" key="2">
    <source>
        <dbReference type="ARBA" id="ARBA00022448"/>
    </source>
</evidence>
<keyword evidence="7 9" id="KW-1133">Transmembrane helix</keyword>
<proteinExistence type="predicted"/>
<evidence type="ECO:0000256" key="5">
    <source>
        <dbReference type="ARBA" id="ARBA00022683"/>
    </source>
</evidence>
<feature type="transmembrane region" description="Helical" evidence="9">
    <location>
        <begin position="6"/>
        <end position="24"/>
    </location>
</feature>
<evidence type="ECO:0000256" key="6">
    <source>
        <dbReference type="ARBA" id="ARBA00022692"/>
    </source>
</evidence>
<keyword evidence="2" id="KW-0813">Transport</keyword>
<accession>A0A485M4T5</accession>
<dbReference type="GO" id="GO:0005886">
    <property type="term" value="C:plasma membrane"/>
    <property type="evidence" value="ECO:0007669"/>
    <property type="project" value="UniProtKB-SubCell"/>
</dbReference>
<keyword evidence="8 9" id="KW-0472">Membrane</keyword>
<evidence type="ECO:0000256" key="7">
    <source>
        <dbReference type="ARBA" id="ARBA00022989"/>
    </source>
</evidence>
<dbReference type="GO" id="GO:0009401">
    <property type="term" value="P:phosphoenolpyruvate-dependent sugar phosphotransferase system"/>
    <property type="evidence" value="ECO:0007669"/>
    <property type="project" value="UniProtKB-KW"/>
</dbReference>
<feature type="transmembrane region" description="Helical" evidence="9">
    <location>
        <begin position="148"/>
        <end position="169"/>
    </location>
</feature>
<keyword evidence="5" id="KW-0598">Phosphotransferase system</keyword>
<dbReference type="EMBL" id="CAADRM010000143">
    <property type="protein sequence ID" value="VFU18090.1"/>
    <property type="molecule type" value="Genomic_DNA"/>
</dbReference>
<sequence>MMLPVVSSILAGALLWLDRVFIFQSMVSRPIILSPILGLILGNVTIGFLIGASLELLWLNAPPVGAYLPNDESFCAAAATPTAVLASAHMSDAAAAGFALAASLPFAVVGRTLDTHIRMLNQDLIHRIPEGRMEPALRNAIGKALLRSYLYALAALGISVGLLCTAVILVGEILPDAVKTALSYMPLAGVVIGLAGLMTKEVPRPVQAGLFILGIVIILMISWIP</sequence>
<evidence type="ECO:0000256" key="4">
    <source>
        <dbReference type="ARBA" id="ARBA00022597"/>
    </source>
</evidence>
<evidence type="ECO:0000256" key="9">
    <source>
        <dbReference type="SAM" id="Phobius"/>
    </source>
</evidence>
<feature type="transmembrane region" description="Helical" evidence="9">
    <location>
        <begin position="36"/>
        <end position="59"/>
    </location>
</feature>
<protein>
    <submittedName>
        <fullName evidence="10">PTS system sorbose-specific iic component</fullName>
    </submittedName>
</protein>
<keyword evidence="6 9" id="KW-0812">Transmembrane</keyword>